<dbReference type="GO" id="GO:0009399">
    <property type="term" value="P:nitrogen fixation"/>
    <property type="evidence" value="ECO:0007669"/>
    <property type="project" value="InterPro"/>
</dbReference>
<gene>
    <name evidence="1" type="ORF">VITFI_CDS1675</name>
</gene>
<sequence>MVGVPAPVLTSLEFNAHPALLSIAGVRPSHKGLFALLARAHTLREAGEVFDHYLTIVFGLQKPSAQELATLCETEGRRWRSSWRKLLQGWGMDSNGPAGAVLKGWVESRFGMTPLFHKDPLGRFPSPPWVTYLEEKTASRYHNNSIYQQVDLVYEYTQWALRRFALPEPSSPYAPEPARFTCCRASERRAAGRLAPEGDDDHHLRLWRGSTRAEEQVVNGGLRERRCVIRLNNIASFSRSREAASCFGDWVFETRVPLSKVVVAPGMLPGQVLQGEQEVLALGGDYEVEASYV</sequence>
<keyword evidence="1" id="KW-0808">Transferase</keyword>
<dbReference type="EMBL" id="CP022423">
    <property type="protein sequence ID" value="ASM77453.1"/>
    <property type="molecule type" value="Genomic_DNA"/>
</dbReference>
<dbReference type="Pfam" id="PF07357">
    <property type="entry name" value="DRAT"/>
    <property type="match status" value="2"/>
</dbReference>
<dbReference type="KEGG" id="vff:VITFI_CDS1675"/>
<evidence type="ECO:0000313" key="2">
    <source>
        <dbReference type="Proteomes" id="UP000199729"/>
    </source>
</evidence>
<dbReference type="InterPro" id="IPR009953">
    <property type="entry name" value="DRA_trans"/>
</dbReference>
<dbReference type="GO" id="GO:0030701">
    <property type="term" value="F:NAD+-dinitrogen-reductase ADP-D-ribosyltransferase activity"/>
    <property type="evidence" value="ECO:0007669"/>
    <property type="project" value="InterPro"/>
</dbReference>
<reference evidence="1 2" key="1">
    <citation type="submission" date="2017-07" db="EMBL/GenBank/DDBJ databases">
        <title>Complete Genome Sequence of the cosmetic ferment Vitreoscilla filiformis (ATCC15551).</title>
        <authorList>
            <person name="Contreras S."/>
            <person name="Sagory-Zalkind P."/>
            <person name="Blanquart H."/>
            <person name="Iltis A."/>
            <person name="Morand S.C."/>
        </authorList>
    </citation>
    <scope>NUCLEOTIDE SEQUENCE [LARGE SCALE GENOMIC DNA]</scope>
    <source>
        <strain evidence="1 2">ATCC 15551</strain>
    </source>
</reference>
<organism evidence="1 2">
    <name type="scientific">Vitreoscilla filiformis</name>
    <dbReference type="NCBI Taxonomy" id="63"/>
    <lineage>
        <taxon>Bacteria</taxon>
        <taxon>Pseudomonadati</taxon>
        <taxon>Pseudomonadota</taxon>
        <taxon>Betaproteobacteria</taxon>
        <taxon>Neisseriales</taxon>
        <taxon>Neisseriaceae</taxon>
        <taxon>Vitreoscilla</taxon>
    </lineage>
</organism>
<accession>A0A221KF77</accession>
<protein>
    <submittedName>
        <fullName evidence="1">Dinitrogenase reductase ADP-ribosyltransferase (DRAT)</fullName>
    </submittedName>
</protein>
<evidence type="ECO:0000313" key="1">
    <source>
        <dbReference type="EMBL" id="ASM77453.1"/>
    </source>
</evidence>
<dbReference type="AlphaFoldDB" id="A0A221KF77"/>
<name>A0A221KF77_VITFI</name>
<proteinExistence type="predicted"/>
<keyword evidence="2" id="KW-1185">Reference proteome</keyword>
<dbReference type="Proteomes" id="UP000199729">
    <property type="component" value="Chromosome"/>
</dbReference>